<name>A0ABX1R176_9ALTE</name>
<comment type="caution">
    <text evidence="2">The sequence shown here is derived from an EMBL/GenBank/DDBJ whole genome shotgun (WGS) entry which is preliminary data.</text>
</comment>
<organism evidence="2 3">
    <name type="scientific">Alteromonas ponticola</name>
    <dbReference type="NCBI Taxonomy" id="2720613"/>
    <lineage>
        <taxon>Bacteria</taxon>
        <taxon>Pseudomonadati</taxon>
        <taxon>Pseudomonadota</taxon>
        <taxon>Gammaproteobacteria</taxon>
        <taxon>Alteromonadales</taxon>
        <taxon>Alteromonadaceae</taxon>
        <taxon>Alteromonas/Salinimonas group</taxon>
        <taxon>Alteromonas</taxon>
    </lineage>
</organism>
<evidence type="ECO:0000313" key="3">
    <source>
        <dbReference type="Proteomes" id="UP000709336"/>
    </source>
</evidence>
<dbReference type="Pfam" id="PF20075">
    <property type="entry name" value="DUF6471"/>
    <property type="match status" value="1"/>
</dbReference>
<sequence>MEKQSWRELVQRVIKTEMSFRGVKYQALSQRLEEKGIIQSADNLRNKVNKGIMGADLFLQILVVLNARPLNVADMQEIIGDLSRNTHEDDE</sequence>
<feature type="domain" description="DUF6471" evidence="1">
    <location>
        <begin position="6"/>
        <end position="69"/>
    </location>
</feature>
<accession>A0ABX1R176</accession>
<gene>
    <name evidence="2" type="ORF">HCJ96_03190</name>
</gene>
<dbReference type="Proteomes" id="UP000709336">
    <property type="component" value="Unassembled WGS sequence"/>
</dbReference>
<reference evidence="2 3" key="1">
    <citation type="submission" date="2020-03" db="EMBL/GenBank/DDBJ databases">
        <title>Alteromonas ponticola sp. nov., isolated from seawater.</title>
        <authorList>
            <person name="Yoon J.-H."/>
            <person name="Kim Y.-O."/>
        </authorList>
    </citation>
    <scope>NUCLEOTIDE SEQUENCE [LARGE SCALE GENOMIC DNA]</scope>
    <source>
        <strain evidence="2 3">MYP5</strain>
    </source>
</reference>
<dbReference type="RefSeq" id="WP_169209603.1">
    <property type="nucleotide sequence ID" value="NZ_JAATNW010000002.1"/>
</dbReference>
<dbReference type="EMBL" id="JAATNW010000002">
    <property type="protein sequence ID" value="NMH59023.1"/>
    <property type="molecule type" value="Genomic_DNA"/>
</dbReference>
<keyword evidence="3" id="KW-1185">Reference proteome</keyword>
<evidence type="ECO:0000259" key="1">
    <source>
        <dbReference type="Pfam" id="PF20075"/>
    </source>
</evidence>
<protein>
    <recommendedName>
        <fullName evidence="1">DUF6471 domain-containing protein</fullName>
    </recommendedName>
</protein>
<proteinExistence type="predicted"/>
<evidence type="ECO:0000313" key="2">
    <source>
        <dbReference type="EMBL" id="NMH59023.1"/>
    </source>
</evidence>
<dbReference type="InterPro" id="IPR045526">
    <property type="entry name" value="DUF6471"/>
</dbReference>